<proteinExistence type="predicted"/>
<organism evidence="2">
    <name type="scientific">Anguilla anguilla</name>
    <name type="common">European freshwater eel</name>
    <name type="synonym">Muraena anguilla</name>
    <dbReference type="NCBI Taxonomy" id="7936"/>
    <lineage>
        <taxon>Eukaryota</taxon>
        <taxon>Metazoa</taxon>
        <taxon>Chordata</taxon>
        <taxon>Craniata</taxon>
        <taxon>Vertebrata</taxon>
        <taxon>Euteleostomi</taxon>
        <taxon>Actinopterygii</taxon>
        <taxon>Neopterygii</taxon>
        <taxon>Teleostei</taxon>
        <taxon>Anguilliformes</taxon>
        <taxon>Anguillidae</taxon>
        <taxon>Anguilla</taxon>
    </lineage>
</organism>
<sequence>MGSWSPSAPRTWWTAPRSTATRAATAG</sequence>
<evidence type="ECO:0000313" key="2">
    <source>
        <dbReference type="EMBL" id="JAH70846.1"/>
    </source>
</evidence>
<reference evidence="2" key="1">
    <citation type="submission" date="2014-11" db="EMBL/GenBank/DDBJ databases">
        <authorList>
            <person name="Amaro Gonzalez C."/>
        </authorList>
    </citation>
    <scope>NUCLEOTIDE SEQUENCE</scope>
</reference>
<feature type="region of interest" description="Disordered" evidence="1">
    <location>
        <begin position="1"/>
        <end position="27"/>
    </location>
</feature>
<dbReference type="EMBL" id="GBXM01037731">
    <property type="protein sequence ID" value="JAH70846.1"/>
    <property type="molecule type" value="Transcribed_RNA"/>
</dbReference>
<accession>A0A0E9UYN2</accession>
<evidence type="ECO:0000256" key="1">
    <source>
        <dbReference type="SAM" id="MobiDB-lite"/>
    </source>
</evidence>
<dbReference type="AlphaFoldDB" id="A0A0E9UYN2"/>
<reference evidence="2" key="2">
    <citation type="journal article" date="2015" name="Fish Shellfish Immunol.">
        <title>Early steps in the European eel (Anguilla anguilla)-Vibrio vulnificus interaction in the gills: Role of the RtxA13 toxin.</title>
        <authorList>
            <person name="Callol A."/>
            <person name="Pajuelo D."/>
            <person name="Ebbesson L."/>
            <person name="Teles M."/>
            <person name="MacKenzie S."/>
            <person name="Amaro C."/>
        </authorList>
    </citation>
    <scope>NUCLEOTIDE SEQUENCE</scope>
</reference>
<protein>
    <submittedName>
        <fullName evidence="2">Uncharacterized protein</fullName>
    </submittedName>
</protein>
<feature type="compositionally biased region" description="Low complexity" evidence="1">
    <location>
        <begin position="10"/>
        <end position="27"/>
    </location>
</feature>
<name>A0A0E9UYN2_ANGAN</name>